<dbReference type="InterPro" id="IPR036770">
    <property type="entry name" value="Ankyrin_rpt-contain_sf"/>
</dbReference>
<feature type="compositionally biased region" description="Acidic residues" evidence="7">
    <location>
        <begin position="472"/>
        <end position="488"/>
    </location>
</feature>
<feature type="region of interest" description="Disordered" evidence="7">
    <location>
        <begin position="703"/>
        <end position="727"/>
    </location>
</feature>
<dbReference type="SUPFAM" id="SSF81901">
    <property type="entry name" value="HCP-like"/>
    <property type="match status" value="1"/>
</dbReference>
<gene>
    <name evidence="8" type="ORF">PHYEVI_LOCUS6790</name>
</gene>
<dbReference type="Pfam" id="PF12796">
    <property type="entry name" value="Ank_2"/>
    <property type="match status" value="1"/>
</dbReference>
<evidence type="ECO:0000256" key="7">
    <source>
        <dbReference type="SAM" id="MobiDB-lite"/>
    </source>
</evidence>
<proteinExistence type="predicted"/>
<dbReference type="PANTHER" id="PTHR46358:SF1">
    <property type="entry name" value="TONSOKU-LIKE PROTEIN"/>
    <property type="match status" value="1"/>
</dbReference>
<dbReference type="OrthoDB" id="273147at2759"/>
<feature type="region of interest" description="Disordered" evidence="7">
    <location>
        <begin position="801"/>
        <end position="826"/>
    </location>
</feature>
<keyword evidence="9" id="KW-1185">Reference proteome</keyword>
<dbReference type="SUPFAM" id="SSF48452">
    <property type="entry name" value="TPR-like"/>
    <property type="match status" value="1"/>
</dbReference>
<evidence type="ECO:0000256" key="5">
    <source>
        <dbReference type="PROSITE-ProRule" id="PRU00023"/>
    </source>
</evidence>
<keyword evidence="6" id="KW-0802">TPR repeat</keyword>
<protein>
    <recommendedName>
        <fullName evidence="10">Tonsoku-like protein</fullName>
    </recommendedName>
</protein>
<dbReference type="Gene3D" id="1.25.40.20">
    <property type="entry name" value="Ankyrin repeat-containing domain"/>
    <property type="match status" value="1"/>
</dbReference>
<evidence type="ECO:0000313" key="8">
    <source>
        <dbReference type="EMBL" id="CAG9860437.1"/>
    </source>
</evidence>
<dbReference type="SMART" id="SM00248">
    <property type="entry name" value="ANK"/>
    <property type="match status" value="3"/>
</dbReference>
<dbReference type="Proteomes" id="UP001153712">
    <property type="component" value="Chromosome 3"/>
</dbReference>
<dbReference type="PANTHER" id="PTHR46358">
    <property type="entry name" value="TONSOKU-LIKE PROTEIN"/>
    <property type="match status" value="1"/>
</dbReference>
<name>A0A9N9XP73_PHYSR</name>
<dbReference type="PROSITE" id="PS50005">
    <property type="entry name" value="TPR"/>
    <property type="match status" value="1"/>
</dbReference>
<dbReference type="PROSITE" id="PS50088">
    <property type="entry name" value="ANK_REPEAT"/>
    <property type="match status" value="3"/>
</dbReference>
<keyword evidence="4" id="KW-0539">Nucleus</keyword>
<comment type="subcellular location">
    <subcellularLocation>
        <location evidence="1">Nucleus</location>
    </subcellularLocation>
</comment>
<dbReference type="SUPFAM" id="SSF52047">
    <property type="entry name" value="RNI-like"/>
    <property type="match status" value="1"/>
</dbReference>
<evidence type="ECO:0000256" key="3">
    <source>
        <dbReference type="ARBA" id="ARBA00022737"/>
    </source>
</evidence>
<dbReference type="Gene3D" id="1.25.40.10">
    <property type="entry name" value="Tetratricopeptide repeat domain"/>
    <property type="match status" value="2"/>
</dbReference>
<evidence type="ECO:0000256" key="1">
    <source>
        <dbReference type="ARBA" id="ARBA00004123"/>
    </source>
</evidence>
<dbReference type="GO" id="GO:0043596">
    <property type="term" value="C:nuclear replication fork"/>
    <property type="evidence" value="ECO:0007669"/>
    <property type="project" value="TreeGrafter"/>
</dbReference>
<keyword evidence="3" id="KW-0677">Repeat</keyword>
<dbReference type="Pfam" id="PF13181">
    <property type="entry name" value="TPR_8"/>
    <property type="match status" value="1"/>
</dbReference>
<dbReference type="InterPro" id="IPR002110">
    <property type="entry name" value="Ankyrin_rpt"/>
</dbReference>
<evidence type="ECO:0000256" key="2">
    <source>
        <dbReference type="ARBA" id="ARBA00022614"/>
    </source>
</evidence>
<feature type="region of interest" description="Disordered" evidence="7">
    <location>
        <begin position="750"/>
        <end position="786"/>
    </location>
</feature>
<dbReference type="InterPro" id="IPR032675">
    <property type="entry name" value="LRR_dom_sf"/>
</dbReference>
<accession>A0A9N9XP73</accession>
<feature type="repeat" description="ANK" evidence="5">
    <location>
        <begin position="514"/>
        <end position="546"/>
    </location>
</feature>
<dbReference type="SMART" id="SM00028">
    <property type="entry name" value="TPR"/>
    <property type="match status" value="7"/>
</dbReference>
<evidence type="ECO:0000313" key="9">
    <source>
        <dbReference type="Proteomes" id="UP001153712"/>
    </source>
</evidence>
<feature type="repeat" description="TPR" evidence="6">
    <location>
        <begin position="63"/>
        <end position="96"/>
    </location>
</feature>
<organism evidence="8 9">
    <name type="scientific">Phyllotreta striolata</name>
    <name type="common">Striped flea beetle</name>
    <name type="synonym">Crioceris striolata</name>
    <dbReference type="NCBI Taxonomy" id="444603"/>
    <lineage>
        <taxon>Eukaryota</taxon>
        <taxon>Metazoa</taxon>
        <taxon>Ecdysozoa</taxon>
        <taxon>Arthropoda</taxon>
        <taxon>Hexapoda</taxon>
        <taxon>Insecta</taxon>
        <taxon>Pterygota</taxon>
        <taxon>Neoptera</taxon>
        <taxon>Endopterygota</taxon>
        <taxon>Coleoptera</taxon>
        <taxon>Polyphaga</taxon>
        <taxon>Cucujiformia</taxon>
        <taxon>Chrysomeloidea</taxon>
        <taxon>Chrysomelidae</taxon>
        <taxon>Galerucinae</taxon>
        <taxon>Alticini</taxon>
        <taxon>Phyllotreta</taxon>
    </lineage>
</organism>
<evidence type="ECO:0000256" key="4">
    <source>
        <dbReference type="ARBA" id="ARBA00023242"/>
    </source>
</evidence>
<sequence length="1277" mass="143985">MDEIKLLKKKAKAQAEGNTKTLISISTDLAELYKSREKYEKAIEEYGTLAEIYKKERYHIEYAKVNRGIGEIYFELQDFRRALNHFKIYLNIATEQNDKIEIQRAYATIGNLYLNWDNTRDNLQAAYKFFIKSMKLSENLTGISSYVKADMQARLLANLGLVKDSLGDYVKAEELLNTSINICKSNDIYEQLIRGHSALASLYEKKGDSSKAINQYSLAVEAAMKMKDSADRACCALLAKAQALIKLGDFHASKKTLYKAYKLNSPVAETNKTIKTYLKNVIKMCRTEDKLIIEHNDSKQLKKLYETMGDCSCDLKHYPKALEYYKLMLEHAEKSGAGSKEMASCYYSLAATYRDNKMYPEALEYYEREYLLCTKLEDNLNTLSHIADTKEEAGCLVDDIEAVYKRALENCRRDGNVTEERRMVNRCMAFLRRANGQQYLSEYSKLLNSLEVVPIELEESSSDNERPSSSDSDSEEVDLSDVTVSDDSDGGRNAPQLTTGKRRFKTFIVKRNAKGESQLHRACIEGKMPVVKHLLDQGHPVNVRDHTGWLPLHEACNHGNYDIAELLLDNGASINDRGGVQCEGITPIYDAASNGHIRIVQLLMDRGASVTIKSDRGDTPLNVLKSRHRKYPFIDEEYRIYLGLVERMKEALTKAGETVLDEVRPISHECIESEEIREAEIDDEPAGLLDEYRGILDELSKKSSYSERKDERKPRKDGKRGTTALIEEDQGLSDDWLEDDIGRVSKKRRFGSLPCSSTSLRVSPPRRTSDENNGRVAAGIPTNNSPVRTAVASTSKSPVGVAVASTSKSPVGEKPTKTLHRYRSDGGLNGMGNLADSYPDGTSPDDFMTYVDVKIDDKIFRVPVLSSQIRTNAIGWLADRAAEKYAKKEGSKPCLELETITGALLSNDDPLSLLFPLGSRQAEIIVGRISKFHVILLADRYREACTNMNETINEALAKQLEEMSVNLSVRNEGYLSSDLAPLCRIIGYQPNLIHLDLSGNFLTANCVAVLCTALPLLANLQSLNLSCTTLAAKHMAEMAKMFSNCNSGAIPLRNLRSLDLSANNLNNQSMRHLADITSRLKLDSLNLSNDDLSEGAFDFEWRLESVRELDVSFNRLVTRDVDRLISGLDKRILKRLDVSRNLFESFESSFEDAEALEYFGLVQCGLRDGDVHKLLRIPSREGLVMNCSFNEELTGVSLRRLLESPLFKEINLVGCTRIFEYLPENFDYNFKKNSRLFLKLSDINQHPSHVNNIRDKFQRAHENCTIERTLDLLILQS</sequence>
<dbReference type="InterPro" id="IPR052311">
    <property type="entry name" value="MMS22L-TONSL_complex_comp"/>
</dbReference>
<dbReference type="Gene3D" id="3.80.10.10">
    <property type="entry name" value="Ribonuclease Inhibitor"/>
    <property type="match status" value="1"/>
</dbReference>
<feature type="region of interest" description="Disordered" evidence="7">
    <location>
        <begin position="457"/>
        <end position="497"/>
    </location>
</feature>
<feature type="repeat" description="ANK" evidence="5">
    <location>
        <begin position="547"/>
        <end position="579"/>
    </location>
</feature>
<dbReference type="AlphaFoldDB" id="A0A9N9XP73"/>
<dbReference type="GO" id="GO:0031297">
    <property type="term" value="P:replication fork processing"/>
    <property type="evidence" value="ECO:0007669"/>
    <property type="project" value="TreeGrafter"/>
</dbReference>
<dbReference type="EMBL" id="OU900096">
    <property type="protein sequence ID" value="CAG9860437.1"/>
    <property type="molecule type" value="Genomic_DNA"/>
</dbReference>
<evidence type="ECO:0008006" key="10">
    <source>
        <dbReference type="Google" id="ProtNLM"/>
    </source>
</evidence>
<dbReference type="PROSITE" id="PS50297">
    <property type="entry name" value="ANK_REP_REGION"/>
    <property type="match status" value="3"/>
</dbReference>
<feature type="compositionally biased region" description="Basic and acidic residues" evidence="7">
    <location>
        <begin position="703"/>
        <end position="714"/>
    </location>
</feature>
<dbReference type="SUPFAM" id="SSF48403">
    <property type="entry name" value="Ankyrin repeat"/>
    <property type="match status" value="1"/>
</dbReference>
<dbReference type="InterPro" id="IPR019734">
    <property type="entry name" value="TPR_rpt"/>
</dbReference>
<dbReference type="InterPro" id="IPR011990">
    <property type="entry name" value="TPR-like_helical_dom_sf"/>
</dbReference>
<keyword evidence="5" id="KW-0040">ANK repeat</keyword>
<reference evidence="8" key="1">
    <citation type="submission" date="2022-01" db="EMBL/GenBank/DDBJ databases">
        <authorList>
            <person name="King R."/>
        </authorList>
    </citation>
    <scope>NUCLEOTIDE SEQUENCE</scope>
</reference>
<dbReference type="GO" id="GO:0000724">
    <property type="term" value="P:double-strand break repair via homologous recombination"/>
    <property type="evidence" value="ECO:0007669"/>
    <property type="project" value="TreeGrafter"/>
</dbReference>
<keyword evidence="2" id="KW-0433">Leucine-rich repeat</keyword>
<dbReference type="Pfam" id="PF13424">
    <property type="entry name" value="TPR_12"/>
    <property type="match status" value="2"/>
</dbReference>
<evidence type="ECO:0000256" key="6">
    <source>
        <dbReference type="PROSITE-ProRule" id="PRU00339"/>
    </source>
</evidence>
<feature type="repeat" description="ANK" evidence="5">
    <location>
        <begin position="583"/>
        <end position="615"/>
    </location>
</feature>